<dbReference type="SMART" id="SM00749">
    <property type="entry name" value="BON"/>
    <property type="match status" value="1"/>
</dbReference>
<organism evidence="3 4">
    <name type="scientific">Variovorax dokdonensis</name>
    <dbReference type="NCBI Taxonomy" id="344883"/>
    <lineage>
        <taxon>Bacteria</taxon>
        <taxon>Pseudomonadati</taxon>
        <taxon>Pseudomonadota</taxon>
        <taxon>Betaproteobacteria</taxon>
        <taxon>Burkholderiales</taxon>
        <taxon>Comamonadaceae</taxon>
        <taxon>Variovorax</taxon>
    </lineage>
</organism>
<evidence type="ECO:0000256" key="1">
    <source>
        <dbReference type="SAM" id="SignalP"/>
    </source>
</evidence>
<comment type="caution">
    <text evidence="3">The sequence shown here is derived from an EMBL/GenBank/DDBJ whole genome shotgun (WGS) entry which is preliminary data.</text>
</comment>
<sequence length="165" mass="17265">MPRYPFAGMSFRRAGCAVALAGLSLAIVGCDNADNRTAGQKLDDTIARTEKAADEVADKTARIASEAKQHVENSNLPERMADAARDAGKAVAKATDDATITASVNADLAKDPQLSALRIDVDTNAGKVTLSGPAPTAQAKERAEQIARNVEGVSSVDNRLEVKSM</sequence>
<protein>
    <submittedName>
        <fullName evidence="3">BON domain-containing protein</fullName>
    </submittedName>
</protein>
<evidence type="ECO:0000259" key="2">
    <source>
        <dbReference type="PROSITE" id="PS50914"/>
    </source>
</evidence>
<dbReference type="PROSITE" id="PS50914">
    <property type="entry name" value="BON"/>
    <property type="match status" value="1"/>
</dbReference>
<keyword evidence="4" id="KW-1185">Reference proteome</keyword>
<dbReference type="Gene3D" id="3.30.1340.30">
    <property type="match status" value="1"/>
</dbReference>
<evidence type="ECO:0000313" key="3">
    <source>
        <dbReference type="EMBL" id="MDM0043711.1"/>
    </source>
</evidence>
<proteinExistence type="predicted"/>
<feature type="chain" id="PRO_5047177714" evidence="1">
    <location>
        <begin position="34"/>
        <end position="165"/>
    </location>
</feature>
<dbReference type="PANTHER" id="PTHR34606">
    <property type="entry name" value="BON DOMAIN-CONTAINING PROTEIN"/>
    <property type="match status" value="1"/>
</dbReference>
<feature type="domain" description="BON" evidence="2">
    <location>
        <begin position="96"/>
        <end position="164"/>
    </location>
</feature>
<name>A0ABT7N6Y9_9BURK</name>
<dbReference type="InterPro" id="IPR014004">
    <property type="entry name" value="Transpt-assoc_nodulatn_dom_bac"/>
</dbReference>
<dbReference type="Pfam" id="PF04972">
    <property type="entry name" value="BON"/>
    <property type="match status" value="1"/>
</dbReference>
<dbReference type="RefSeq" id="WP_286658799.1">
    <property type="nucleotide sequence ID" value="NZ_JASZYV010000001.1"/>
</dbReference>
<accession>A0ABT7N6Y9</accession>
<dbReference type="InterPro" id="IPR007055">
    <property type="entry name" value="BON_dom"/>
</dbReference>
<dbReference type="InterPro" id="IPR051686">
    <property type="entry name" value="Lipoprotein_DolP"/>
</dbReference>
<reference evidence="3" key="1">
    <citation type="submission" date="2023-06" db="EMBL/GenBank/DDBJ databases">
        <authorList>
            <person name="Jiang Y."/>
            <person name="Liu Q."/>
        </authorList>
    </citation>
    <scope>NUCLEOTIDE SEQUENCE</scope>
    <source>
        <strain evidence="3">CGMCC 1.12089</strain>
    </source>
</reference>
<keyword evidence="1" id="KW-0732">Signal</keyword>
<dbReference type="PROSITE" id="PS51257">
    <property type="entry name" value="PROKAR_LIPOPROTEIN"/>
    <property type="match status" value="1"/>
</dbReference>
<dbReference type="PANTHER" id="PTHR34606:SF15">
    <property type="entry name" value="BON DOMAIN-CONTAINING PROTEIN"/>
    <property type="match status" value="1"/>
</dbReference>
<evidence type="ECO:0000313" key="4">
    <source>
        <dbReference type="Proteomes" id="UP001174908"/>
    </source>
</evidence>
<gene>
    <name evidence="3" type="ORF">QTH91_04380</name>
</gene>
<feature type="signal peptide" evidence="1">
    <location>
        <begin position="1"/>
        <end position="33"/>
    </location>
</feature>
<dbReference type="Proteomes" id="UP001174908">
    <property type="component" value="Unassembled WGS sequence"/>
</dbReference>
<dbReference type="EMBL" id="JASZYV010000001">
    <property type="protein sequence ID" value="MDM0043711.1"/>
    <property type="molecule type" value="Genomic_DNA"/>
</dbReference>